<name>A0A816Q3D8_BRANA</name>
<dbReference type="Proteomes" id="UP001295469">
    <property type="component" value="Chromosome C06"/>
</dbReference>
<organism evidence="1">
    <name type="scientific">Brassica napus</name>
    <name type="common">Rape</name>
    <dbReference type="NCBI Taxonomy" id="3708"/>
    <lineage>
        <taxon>Eukaryota</taxon>
        <taxon>Viridiplantae</taxon>
        <taxon>Streptophyta</taxon>
        <taxon>Embryophyta</taxon>
        <taxon>Tracheophyta</taxon>
        <taxon>Spermatophyta</taxon>
        <taxon>Magnoliopsida</taxon>
        <taxon>eudicotyledons</taxon>
        <taxon>Gunneridae</taxon>
        <taxon>Pentapetalae</taxon>
        <taxon>rosids</taxon>
        <taxon>malvids</taxon>
        <taxon>Brassicales</taxon>
        <taxon>Brassicaceae</taxon>
        <taxon>Brassiceae</taxon>
        <taxon>Brassica</taxon>
    </lineage>
</organism>
<feature type="non-terminal residue" evidence="1">
    <location>
        <position position="1"/>
    </location>
</feature>
<dbReference type="AlphaFoldDB" id="A0A816Q3D8"/>
<sequence>ICNILSLLVYSSSLSQSIERIPIVMLRVKKAIGEACKAANNSDHDAEMKLTPTTSMTTSSLFLCRLLFSSLRDAPHL</sequence>
<reference evidence="1" key="1">
    <citation type="submission" date="2021-01" db="EMBL/GenBank/DDBJ databases">
        <authorList>
            <consortium name="Genoscope - CEA"/>
            <person name="William W."/>
        </authorList>
    </citation>
    <scope>NUCLEOTIDE SEQUENCE</scope>
</reference>
<dbReference type="EMBL" id="HG994370">
    <property type="protein sequence ID" value="CAF2056571.1"/>
    <property type="molecule type" value="Genomic_DNA"/>
</dbReference>
<accession>A0A816Q3D8</accession>
<gene>
    <name evidence="1" type="ORF">DARMORV10_C06P12420.1</name>
</gene>
<protein>
    <submittedName>
        <fullName evidence="1">(rape) hypothetical protein</fullName>
    </submittedName>
</protein>
<proteinExistence type="predicted"/>
<evidence type="ECO:0000313" key="1">
    <source>
        <dbReference type="EMBL" id="CAF2056571.1"/>
    </source>
</evidence>